<comment type="caution">
    <text evidence="1">The sequence shown here is derived from an EMBL/GenBank/DDBJ whole genome shotgun (WGS) entry which is preliminary data.</text>
</comment>
<dbReference type="OrthoDB" id="1470350at2759"/>
<organism evidence="1 2">
    <name type="scientific">Diaporthe ampelina</name>
    <dbReference type="NCBI Taxonomy" id="1214573"/>
    <lineage>
        <taxon>Eukaryota</taxon>
        <taxon>Fungi</taxon>
        <taxon>Dikarya</taxon>
        <taxon>Ascomycota</taxon>
        <taxon>Pezizomycotina</taxon>
        <taxon>Sordariomycetes</taxon>
        <taxon>Sordariomycetidae</taxon>
        <taxon>Diaporthales</taxon>
        <taxon>Diaporthaceae</taxon>
        <taxon>Diaporthe</taxon>
    </lineage>
</organism>
<dbReference type="EMBL" id="LCUC01000042">
    <property type="protein sequence ID" value="KKY38945.1"/>
    <property type="molecule type" value="Genomic_DNA"/>
</dbReference>
<reference evidence="1 2" key="2">
    <citation type="submission" date="2015-05" db="EMBL/GenBank/DDBJ databases">
        <authorList>
            <person name="Morales-Cruz A."/>
            <person name="Amrine K.C."/>
            <person name="Cantu D."/>
        </authorList>
    </citation>
    <scope>NUCLEOTIDE SEQUENCE [LARGE SCALE GENOMIC DNA]</scope>
    <source>
        <strain evidence="1">DA912</strain>
    </source>
</reference>
<name>A0A0G2IFL6_9PEZI</name>
<accession>A0A0G2IFL6</accession>
<dbReference type="InterPro" id="IPR001128">
    <property type="entry name" value="Cyt_P450"/>
</dbReference>
<dbReference type="GO" id="GO:0020037">
    <property type="term" value="F:heme binding"/>
    <property type="evidence" value="ECO:0007669"/>
    <property type="project" value="InterPro"/>
</dbReference>
<gene>
    <name evidence="1" type="ORF">UCDDA912_g01080</name>
</gene>
<reference evidence="1 2" key="1">
    <citation type="submission" date="2015-05" db="EMBL/GenBank/DDBJ databases">
        <title>Distinctive expansion of gene families associated with plant cell wall degradation and secondary metabolism in the genomes of grapevine trunk pathogens.</title>
        <authorList>
            <person name="Lawrence D.P."/>
            <person name="Travadon R."/>
            <person name="Rolshausen P.E."/>
            <person name="Baumgartner K."/>
        </authorList>
    </citation>
    <scope>NUCLEOTIDE SEQUENCE [LARGE SCALE GENOMIC DNA]</scope>
    <source>
        <strain evidence="1">DA912</strain>
    </source>
</reference>
<dbReference type="InterPro" id="IPR036396">
    <property type="entry name" value="Cyt_P450_sf"/>
</dbReference>
<dbReference type="Gene3D" id="1.10.630.10">
    <property type="entry name" value="Cytochrome P450"/>
    <property type="match status" value="1"/>
</dbReference>
<sequence length="94" mass="10102">MAAFPEAKAEGRPAFVTEITKASVPYLEATMEEILRISNTVPIIERDAVQDTALLGHSAAKGTCVFFLGYGPSFLGPAFGIDESRRSPQARDSN</sequence>
<evidence type="ECO:0000313" key="2">
    <source>
        <dbReference type="Proteomes" id="UP000034680"/>
    </source>
</evidence>
<dbReference type="Pfam" id="PF00067">
    <property type="entry name" value="p450"/>
    <property type="match status" value="1"/>
</dbReference>
<evidence type="ECO:0000313" key="1">
    <source>
        <dbReference type="EMBL" id="KKY38945.1"/>
    </source>
</evidence>
<dbReference type="SUPFAM" id="SSF48264">
    <property type="entry name" value="Cytochrome P450"/>
    <property type="match status" value="1"/>
</dbReference>
<dbReference type="GO" id="GO:0016705">
    <property type="term" value="F:oxidoreductase activity, acting on paired donors, with incorporation or reduction of molecular oxygen"/>
    <property type="evidence" value="ECO:0007669"/>
    <property type="project" value="InterPro"/>
</dbReference>
<protein>
    <submittedName>
        <fullName evidence="1">Putative cytochrome p450</fullName>
    </submittedName>
</protein>
<dbReference type="GO" id="GO:0005506">
    <property type="term" value="F:iron ion binding"/>
    <property type="evidence" value="ECO:0007669"/>
    <property type="project" value="InterPro"/>
</dbReference>
<dbReference type="Proteomes" id="UP000034680">
    <property type="component" value="Unassembled WGS sequence"/>
</dbReference>
<dbReference type="GO" id="GO:0004497">
    <property type="term" value="F:monooxygenase activity"/>
    <property type="evidence" value="ECO:0007669"/>
    <property type="project" value="InterPro"/>
</dbReference>
<proteinExistence type="predicted"/>
<dbReference type="AlphaFoldDB" id="A0A0G2IFL6"/>
<dbReference type="STRING" id="1214573.A0A0G2IFL6"/>
<keyword evidence="2" id="KW-1185">Reference proteome</keyword>